<protein>
    <submittedName>
        <fullName evidence="3">Glycosyltransferase family 1 protein</fullName>
    </submittedName>
</protein>
<dbReference type="InterPro" id="IPR001296">
    <property type="entry name" value="Glyco_trans_1"/>
</dbReference>
<keyword evidence="1 3" id="KW-0808">Transferase</keyword>
<dbReference type="RefSeq" id="WP_129426578.1">
    <property type="nucleotide sequence ID" value="NZ_SDWV01000007.1"/>
</dbReference>
<accession>A0A4Q2T3W8</accession>
<sequence>MPVSGRVIHYYPRFLDHRSGVTESIASWAAIAATGGPTEVWVAGERDGAHRDAERLDELGIPLRRVSHVGRSSRTYLMKWWATNLRRGDILYVHEGWVPSNVLAVRHARRVGATVVAMPHGVYAPQIVDAGRDILGIRARLERHALRRVDAVHLFFPSEVAEVSAVAGAAVPAGVFSNPAPEIDASGAWVGDGDYFVWIGRFVVDHKGLDLLLRGWAELPAPRPRLVLAGPDYLGGRAEVEALVVQLGLGDSVTTRHSVSGPEKEDLMIHARGYVHSSRWDACSMVLLEFMTRGTPCLVNSTVHAAADYAAAAAALTFSDVQEFPQRIVELSSDDRLGERAAHHMRAEVSAEALRAPYLAWLESLRHSAR</sequence>
<dbReference type="Proteomes" id="UP000291101">
    <property type="component" value="Unassembled WGS sequence"/>
</dbReference>
<dbReference type="GO" id="GO:0016757">
    <property type="term" value="F:glycosyltransferase activity"/>
    <property type="evidence" value="ECO:0007669"/>
    <property type="project" value="TreeGrafter"/>
</dbReference>
<dbReference type="PANTHER" id="PTHR12526:SF636">
    <property type="entry name" value="BLL3647 PROTEIN"/>
    <property type="match status" value="1"/>
</dbReference>
<evidence type="ECO:0000259" key="2">
    <source>
        <dbReference type="Pfam" id="PF00534"/>
    </source>
</evidence>
<evidence type="ECO:0000313" key="3">
    <source>
        <dbReference type="EMBL" id="RYC11538.1"/>
    </source>
</evidence>
<dbReference type="Gene3D" id="3.40.50.2000">
    <property type="entry name" value="Glycogen Phosphorylase B"/>
    <property type="match status" value="2"/>
</dbReference>
<evidence type="ECO:0000313" key="4">
    <source>
        <dbReference type="Proteomes" id="UP000291101"/>
    </source>
</evidence>
<feature type="domain" description="Glycosyl transferase family 1" evidence="2">
    <location>
        <begin position="182"/>
        <end position="339"/>
    </location>
</feature>
<reference evidence="3 4" key="1">
    <citation type="submission" date="2019-01" db="EMBL/GenBank/DDBJ databases">
        <title>Novel species of Nocardioides.</title>
        <authorList>
            <person name="Liu Q."/>
            <person name="X Y.-H."/>
        </authorList>
    </citation>
    <scope>NUCLEOTIDE SEQUENCE [LARGE SCALE GENOMIC DNA]</scope>
    <source>
        <strain evidence="3 4">HLT2-9</strain>
    </source>
</reference>
<comment type="caution">
    <text evidence="3">The sequence shown here is derived from an EMBL/GenBank/DDBJ whole genome shotgun (WGS) entry which is preliminary data.</text>
</comment>
<keyword evidence="4" id="KW-1185">Reference proteome</keyword>
<gene>
    <name evidence="3" type="ORF">EUA94_09255</name>
</gene>
<dbReference type="Pfam" id="PF00534">
    <property type="entry name" value="Glycos_transf_1"/>
    <property type="match status" value="1"/>
</dbReference>
<name>A0A4Q2T3W8_9ACTN</name>
<dbReference type="EMBL" id="SDWV01000007">
    <property type="protein sequence ID" value="RYC11538.1"/>
    <property type="molecule type" value="Genomic_DNA"/>
</dbReference>
<proteinExistence type="predicted"/>
<organism evidence="3 4">
    <name type="scientific">Nocardioides zhouii</name>
    <dbReference type="NCBI Taxonomy" id="1168729"/>
    <lineage>
        <taxon>Bacteria</taxon>
        <taxon>Bacillati</taxon>
        <taxon>Actinomycetota</taxon>
        <taxon>Actinomycetes</taxon>
        <taxon>Propionibacteriales</taxon>
        <taxon>Nocardioidaceae</taxon>
        <taxon>Nocardioides</taxon>
    </lineage>
</organism>
<dbReference type="PANTHER" id="PTHR12526">
    <property type="entry name" value="GLYCOSYLTRANSFERASE"/>
    <property type="match status" value="1"/>
</dbReference>
<dbReference type="AlphaFoldDB" id="A0A4Q2T3W8"/>
<evidence type="ECO:0000256" key="1">
    <source>
        <dbReference type="ARBA" id="ARBA00022679"/>
    </source>
</evidence>
<dbReference type="OrthoDB" id="9794513at2"/>
<dbReference type="SUPFAM" id="SSF53756">
    <property type="entry name" value="UDP-Glycosyltransferase/glycogen phosphorylase"/>
    <property type="match status" value="1"/>
</dbReference>